<keyword evidence="1" id="KW-0812">Transmembrane</keyword>
<sequence precursor="true">MKLKSWKWFVVLYVGGIVSVSLLAFTLKSLIYLLP</sequence>
<reference evidence="2 3" key="1">
    <citation type="journal article" date="2012" name="Stand. Genomic Sci.">
        <title>Complete genome sequence of the melanogenic marine bacterium Marinomonas mediterranea type strain (MMB-1(T)).</title>
        <authorList>
            <person name="Lucas-Elio P."/>
            <person name="Goodwin L."/>
            <person name="Woyke T."/>
            <person name="Pitluck S."/>
            <person name="Nolan M."/>
            <person name="Kyrpides N.C."/>
            <person name="Detter J.C."/>
            <person name="Copeland A."/>
            <person name="Teshima H."/>
            <person name="Bruce D."/>
            <person name="Detter C."/>
            <person name="Tapia R."/>
            <person name="Han S."/>
            <person name="Land M.L."/>
            <person name="Ivanova N."/>
            <person name="Mikhailova N."/>
            <person name="Johnston A.W."/>
            <person name="Sanchez-Amat A."/>
        </authorList>
    </citation>
    <scope>NUCLEOTIDE SEQUENCE [LARGE SCALE GENOMIC DNA]</scope>
    <source>
        <strain evidence="3">ATCC 700492 / JCM 21426 / NBRC 103028 / MMB-1</strain>
    </source>
</reference>
<dbReference type="STRING" id="717774.Marme_0313"/>
<keyword evidence="3" id="KW-1185">Reference proteome</keyword>
<evidence type="ECO:0000313" key="2">
    <source>
        <dbReference type="EMBL" id="ADZ89616.1"/>
    </source>
</evidence>
<dbReference type="KEGG" id="mme:Marme_0313"/>
<accession>F2JXW7</accession>
<name>F2JXW7_MARM1</name>
<proteinExistence type="predicted"/>
<dbReference type="EMBL" id="CP002583">
    <property type="protein sequence ID" value="ADZ89616.1"/>
    <property type="molecule type" value="Genomic_DNA"/>
</dbReference>
<keyword evidence="1" id="KW-1133">Transmembrane helix</keyword>
<organism evidence="2 3">
    <name type="scientific">Marinomonas mediterranea (strain ATCC 700492 / JCM 21426 / NBRC 103028 / MMB-1)</name>
    <dbReference type="NCBI Taxonomy" id="717774"/>
    <lineage>
        <taxon>Bacteria</taxon>
        <taxon>Pseudomonadati</taxon>
        <taxon>Pseudomonadota</taxon>
        <taxon>Gammaproteobacteria</taxon>
        <taxon>Oceanospirillales</taxon>
        <taxon>Oceanospirillaceae</taxon>
        <taxon>Marinomonas</taxon>
    </lineage>
</organism>
<keyword evidence="1" id="KW-0472">Membrane</keyword>
<evidence type="ECO:0000256" key="1">
    <source>
        <dbReference type="SAM" id="Phobius"/>
    </source>
</evidence>
<protein>
    <recommendedName>
        <fullName evidence="4">DUF2474 domain-containing protein</fullName>
    </recommendedName>
</protein>
<dbReference type="HOGENOM" id="CLU_3365802_0_0_6"/>
<evidence type="ECO:0008006" key="4">
    <source>
        <dbReference type="Google" id="ProtNLM"/>
    </source>
</evidence>
<feature type="transmembrane region" description="Helical" evidence="1">
    <location>
        <begin position="12"/>
        <end position="34"/>
    </location>
</feature>
<dbReference type="AlphaFoldDB" id="F2JXW7"/>
<gene>
    <name evidence="2" type="ordered locus">Marme_0313</name>
</gene>
<dbReference type="Proteomes" id="UP000001062">
    <property type="component" value="Chromosome"/>
</dbReference>
<evidence type="ECO:0000313" key="3">
    <source>
        <dbReference type="Proteomes" id="UP000001062"/>
    </source>
</evidence>